<reference evidence="2" key="1">
    <citation type="submission" date="2016-10" db="EMBL/GenBank/DDBJ databases">
        <authorList>
            <person name="Varghese N."/>
            <person name="Submissions S."/>
        </authorList>
    </citation>
    <scope>NUCLEOTIDE SEQUENCE [LARGE SCALE GENOMIC DNA]</scope>
    <source>
        <strain evidence="2">DSM 15310</strain>
    </source>
</reference>
<dbReference type="SUPFAM" id="SSF50939">
    <property type="entry name" value="Sialidases"/>
    <property type="match status" value="1"/>
</dbReference>
<gene>
    <name evidence="1" type="ORF">SAMN04487998_0422</name>
</gene>
<evidence type="ECO:0000313" key="1">
    <source>
        <dbReference type="EMBL" id="SES83666.1"/>
    </source>
</evidence>
<keyword evidence="2" id="KW-1185">Reference proteome</keyword>
<evidence type="ECO:0008006" key="3">
    <source>
        <dbReference type="Google" id="ProtNLM"/>
    </source>
</evidence>
<evidence type="ECO:0000313" key="2">
    <source>
        <dbReference type="Proteomes" id="UP000198697"/>
    </source>
</evidence>
<dbReference type="EMBL" id="FOHS01000001">
    <property type="protein sequence ID" value="SES83666.1"/>
    <property type="molecule type" value="Genomic_DNA"/>
</dbReference>
<protein>
    <recommendedName>
        <fullName evidence="3">Lipoprotein</fullName>
    </recommendedName>
</protein>
<accession>A0A1H9ZPR3</accession>
<dbReference type="PROSITE" id="PS51257">
    <property type="entry name" value="PROKAR_LIPOPROTEIN"/>
    <property type="match status" value="1"/>
</dbReference>
<dbReference type="Proteomes" id="UP000198697">
    <property type="component" value="Unassembled WGS sequence"/>
</dbReference>
<name>A0A1H9ZPR3_9BACT</name>
<dbReference type="RefSeq" id="WP_092767792.1">
    <property type="nucleotide sequence ID" value="NZ_FOHS01000001.1"/>
</dbReference>
<proteinExistence type="predicted"/>
<dbReference type="OrthoDB" id="749229at2"/>
<sequence length="236" mass="26178">MKSLFVGALVVVSLAACQKDKEAQPTVIEYADWYALRAPDDRAIEAVAGDIDGTLTITTSFTVYQTKDRGKTWQTGDYANRIGIRGFYQQQDTLLALAAGGGYGSNTNTEYALSPEVFSLNQGLTWQRYRDWRPSLALRVKRNRATAATGTEYSIEYQETPVGPNSSTVYIDYLGVQTSTGQHLTLPQQHQLKSLYFDAKSRLYIAASAPLCGQGRDFKFCGDQKGTLYISKQPRL</sequence>
<dbReference type="AlphaFoldDB" id="A0A1H9ZPR3"/>
<dbReference type="InterPro" id="IPR036278">
    <property type="entry name" value="Sialidase_sf"/>
</dbReference>
<organism evidence="1 2">
    <name type="scientific">Hymenobacter actinosclerus</name>
    <dbReference type="NCBI Taxonomy" id="82805"/>
    <lineage>
        <taxon>Bacteria</taxon>
        <taxon>Pseudomonadati</taxon>
        <taxon>Bacteroidota</taxon>
        <taxon>Cytophagia</taxon>
        <taxon>Cytophagales</taxon>
        <taxon>Hymenobacteraceae</taxon>
        <taxon>Hymenobacter</taxon>
    </lineage>
</organism>